<keyword evidence="2" id="KW-0808">Transferase</keyword>
<protein>
    <submittedName>
        <fullName evidence="3">Caib/baif family protein-like protein</fullName>
    </submittedName>
</protein>
<dbReference type="PANTHER" id="PTHR48207">
    <property type="entry name" value="SUCCINATE--HYDROXYMETHYLGLUTARATE COA-TRANSFERASE"/>
    <property type="match status" value="1"/>
</dbReference>
<dbReference type="Pfam" id="PF02515">
    <property type="entry name" value="CoA_transf_3"/>
    <property type="match status" value="1"/>
</dbReference>
<dbReference type="Proteomes" id="UP000235672">
    <property type="component" value="Unassembled WGS sequence"/>
</dbReference>
<organism evidence="3 4">
    <name type="scientific">Hyaloscypha hepaticicola</name>
    <dbReference type="NCBI Taxonomy" id="2082293"/>
    <lineage>
        <taxon>Eukaryota</taxon>
        <taxon>Fungi</taxon>
        <taxon>Dikarya</taxon>
        <taxon>Ascomycota</taxon>
        <taxon>Pezizomycotina</taxon>
        <taxon>Leotiomycetes</taxon>
        <taxon>Helotiales</taxon>
        <taxon>Hyaloscyphaceae</taxon>
        <taxon>Hyaloscypha</taxon>
    </lineage>
</organism>
<evidence type="ECO:0000256" key="1">
    <source>
        <dbReference type="ARBA" id="ARBA00008383"/>
    </source>
</evidence>
<dbReference type="Gene3D" id="3.40.50.10540">
    <property type="entry name" value="Crotonobetainyl-coa:carnitine coa-transferase, domain 1"/>
    <property type="match status" value="1"/>
</dbReference>
<sequence>MAASLCTRSFVRASRSISRSNGAPSGLCSVRRRGFAEVAADDMTLPLTGYKVLDLTRVLAGPYCTQILGDLGAEVIKVEHPTRGDDTRAWGPPYAKYLQNSGREGAGESAYFMAVNRNKKSIGLSFQHDAGVEILHKLAAESDILVENYLPGTLKKYNLDYATLSSINPRLIYASITGYGQTGPYSNRAGYDVMVEAEMGLMHITGSRDGPPVKVGVAVTDLTTGLYTSNSIMAAIIARGKSGRGQHIDVALSDCQVATLANLASSCLISGEKDQGRWGTAHRKIFPFHSHFSFYIEALTVGNSASIVPYRAYKTQDGDILFGGGNDRLFGIICDRLGHPEWKTSPKFAINTSRVANRVELDTLIETITLTKTTQEWLDLFEGSGLPYSAVNDIQGTLNHEHVLARDMVKEMEHEWCGPIKMVNTPVKYSESKPRIRSVPPMLGQHTDEILREILGLNESEIEKLKSDGAVR</sequence>
<evidence type="ECO:0000256" key="2">
    <source>
        <dbReference type="ARBA" id="ARBA00022679"/>
    </source>
</evidence>
<accession>A0A2J6Q7L6</accession>
<dbReference type="OrthoDB" id="5863171at2759"/>
<evidence type="ECO:0000313" key="3">
    <source>
        <dbReference type="EMBL" id="PMD22260.1"/>
    </source>
</evidence>
<proteinExistence type="inferred from homology"/>
<dbReference type="InterPro" id="IPR050483">
    <property type="entry name" value="CoA-transferase_III_domain"/>
</dbReference>
<dbReference type="GO" id="GO:0005739">
    <property type="term" value="C:mitochondrion"/>
    <property type="evidence" value="ECO:0007669"/>
    <property type="project" value="TreeGrafter"/>
</dbReference>
<comment type="similarity">
    <text evidence="1">Belongs to the CoA-transferase III family.</text>
</comment>
<dbReference type="InterPro" id="IPR023606">
    <property type="entry name" value="CoA-Trfase_III_dom_1_sf"/>
</dbReference>
<dbReference type="EMBL" id="KZ613478">
    <property type="protein sequence ID" value="PMD22260.1"/>
    <property type="molecule type" value="Genomic_DNA"/>
</dbReference>
<dbReference type="STRING" id="1745343.A0A2J6Q7L6"/>
<dbReference type="GO" id="GO:0047369">
    <property type="term" value="F:succinate-hydroxymethylglutarate CoA-transferase activity"/>
    <property type="evidence" value="ECO:0007669"/>
    <property type="project" value="TreeGrafter"/>
</dbReference>
<dbReference type="InterPro" id="IPR003673">
    <property type="entry name" value="CoA-Trfase_fam_III"/>
</dbReference>
<dbReference type="PANTHER" id="PTHR48207:SF3">
    <property type="entry name" value="SUCCINATE--HYDROXYMETHYLGLUTARATE COA-TRANSFERASE"/>
    <property type="match status" value="1"/>
</dbReference>
<dbReference type="AlphaFoldDB" id="A0A2J6Q7L6"/>
<reference evidence="3 4" key="1">
    <citation type="submission" date="2016-05" db="EMBL/GenBank/DDBJ databases">
        <title>A degradative enzymes factory behind the ericoid mycorrhizal symbiosis.</title>
        <authorList>
            <consortium name="DOE Joint Genome Institute"/>
            <person name="Martino E."/>
            <person name="Morin E."/>
            <person name="Grelet G."/>
            <person name="Kuo A."/>
            <person name="Kohler A."/>
            <person name="Daghino S."/>
            <person name="Barry K."/>
            <person name="Choi C."/>
            <person name="Cichocki N."/>
            <person name="Clum A."/>
            <person name="Copeland A."/>
            <person name="Hainaut M."/>
            <person name="Haridas S."/>
            <person name="Labutti K."/>
            <person name="Lindquist E."/>
            <person name="Lipzen A."/>
            <person name="Khouja H.-R."/>
            <person name="Murat C."/>
            <person name="Ohm R."/>
            <person name="Olson A."/>
            <person name="Spatafora J."/>
            <person name="Veneault-Fourrey C."/>
            <person name="Henrissat B."/>
            <person name="Grigoriev I."/>
            <person name="Martin F."/>
            <person name="Perotto S."/>
        </authorList>
    </citation>
    <scope>NUCLEOTIDE SEQUENCE [LARGE SCALE GENOMIC DNA]</scope>
    <source>
        <strain evidence="3 4">UAMH 7357</strain>
    </source>
</reference>
<name>A0A2J6Q7L6_9HELO</name>
<evidence type="ECO:0000313" key="4">
    <source>
        <dbReference type="Proteomes" id="UP000235672"/>
    </source>
</evidence>
<dbReference type="InterPro" id="IPR044855">
    <property type="entry name" value="CoA-Trfase_III_dom3_sf"/>
</dbReference>
<dbReference type="SUPFAM" id="SSF89796">
    <property type="entry name" value="CoA-transferase family III (CaiB/BaiF)"/>
    <property type="match status" value="1"/>
</dbReference>
<gene>
    <name evidence="3" type="ORF">NA56DRAFT_702620</name>
</gene>
<dbReference type="Gene3D" id="3.30.1540.10">
    <property type="entry name" value="formyl-coa transferase, domain 3"/>
    <property type="match status" value="1"/>
</dbReference>
<keyword evidence="4" id="KW-1185">Reference proteome</keyword>